<dbReference type="eggNOG" id="KOG1178">
    <property type="taxonomic scope" value="Eukaryota"/>
</dbReference>
<dbReference type="Proteomes" id="UP000001610">
    <property type="component" value="Unassembled WGS sequence"/>
</dbReference>
<feature type="domain" description="Major facilitator superfamily (MFS) profile" evidence="11">
    <location>
        <begin position="54"/>
        <end position="483"/>
    </location>
</feature>
<dbReference type="SUPFAM" id="SSF52777">
    <property type="entry name" value="CoA-dependent acyltransferases"/>
    <property type="match status" value="1"/>
</dbReference>
<keyword evidence="4" id="KW-0597">Phosphoprotein</keyword>
<feature type="transmembrane region" description="Helical" evidence="10">
    <location>
        <begin position="121"/>
        <end position="140"/>
    </location>
</feature>
<dbReference type="InterPro" id="IPR036259">
    <property type="entry name" value="MFS_trans_sf"/>
</dbReference>
<dbReference type="RefSeq" id="XP_006672506.1">
    <property type="nucleotide sequence ID" value="XM_006672443.1"/>
</dbReference>
<dbReference type="GO" id="GO:0022857">
    <property type="term" value="F:transmembrane transporter activity"/>
    <property type="evidence" value="ECO:0007669"/>
    <property type="project" value="InterPro"/>
</dbReference>
<keyword evidence="5 10" id="KW-0812">Transmembrane</keyword>
<evidence type="ECO:0000256" key="7">
    <source>
        <dbReference type="ARBA" id="ARBA00023136"/>
    </source>
</evidence>
<dbReference type="Gene3D" id="3.40.50.980">
    <property type="match status" value="2"/>
</dbReference>
<dbReference type="GO" id="GO:0003824">
    <property type="term" value="F:catalytic activity"/>
    <property type="evidence" value="ECO:0007669"/>
    <property type="project" value="InterPro"/>
</dbReference>
<feature type="compositionally biased region" description="Polar residues" evidence="9">
    <location>
        <begin position="635"/>
        <end position="661"/>
    </location>
</feature>
<evidence type="ECO:0000256" key="6">
    <source>
        <dbReference type="ARBA" id="ARBA00022989"/>
    </source>
</evidence>
<dbReference type="InterPro" id="IPR042099">
    <property type="entry name" value="ANL_N_sf"/>
</dbReference>
<dbReference type="InterPro" id="IPR045851">
    <property type="entry name" value="AMP-bd_C_sf"/>
</dbReference>
<feature type="compositionally biased region" description="Low complexity" evidence="9">
    <location>
        <begin position="608"/>
        <end position="634"/>
    </location>
</feature>
<dbReference type="InterPro" id="IPR011701">
    <property type="entry name" value="MFS"/>
</dbReference>
<organism evidence="12 13">
    <name type="scientific">Cordyceps militaris (strain CM01)</name>
    <name type="common">Caterpillar fungus</name>
    <dbReference type="NCBI Taxonomy" id="983644"/>
    <lineage>
        <taxon>Eukaryota</taxon>
        <taxon>Fungi</taxon>
        <taxon>Dikarya</taxon>
        <taxon>Ascomycota</taxon>
        <taxon>Pezizomycotina</taxon>
        <taxon>Sordariomycetes</taxon>
        <taxon>Hypocreomycetidae</taxon>
        <taxon>Hypocreales</taxon>
        <taxon>Cordycipitaceae</taxon>
        <taxon>Cordyceps</taxon>
    </lineage>
</organism>
<feature type="transmembrane region" description="Helical" evidence="10">
    <location>
        <begin position="364"/>
        <end position="385"/>
    </location>
</feature>
<feature type="transmembrane region" description="Helical" evidence="10">
    <location>
        <begin position="90"/>
        <end position="109"/>
    </location>
</feature>
<dbReference type="Gene3D" id="1.20.1250.20">
    <property type="entry name" value="MFS general substrate transporter like domains"/>
    <property type="match status" value="1"/>
</dbReference>
<feature type="region of interest" description="Disordered" evidence="9">
    <location>
        <begin position="574"/>
        <end position="661"/>
    </location>
</feature>
<dbReference type="OrthoDB" id="5296287at2759"/>
<keyword evidence="13" id="KW-1185">Reference proteome</keyword>
<dbReference type="Gene3D" id="3.30.300.30">
    <property type="match status" value="1"/>
</dbReference>
<feature type="transmembrane region" description="Helical" evidence="10">
    <location>
        <begin position="284"/>
        <end position="303"/>
    </location>
</feature>
<dbReference type="InterPro" id="IPR001242">
    <property type="entry name" value="Condensation_dom"/>
</dbReference>
<reference evidence="12 13" key="1">
    <citation type="journal article" date="2011" name="Genome Biol.">
        <title>Genome sequence of the insect pathogenic fungus Cordyceps militaris, a valued traditional Chinese medicine.</title>
        <authorList>
            <person name="Zheng P."/>
            <person name="Xia Y."/>
            <person name="Xiao G."/>
            <person name="Xiong C."/>
            <person name="Hu X."/>
            <person name="Zhang S."/>
            <person name="Zheng H."/>
            <person name="Huang Y."/>
            <person name="Zhou Y."/>
            <person name="Wang S."/>
            <person name="Zhao G.P."/>
            <person name="Liu X."/>
            <person name="St Leger R.J."/>
            <person name="Wang C."/>
        </authorList>
    </citation>
    <scope>NUCLEOTIDE SEQUENCE [LARGE SCALE GENOMIC DNA]</scope>
    <source>
        <strain evidence="12 13">CM01</strain>
    </source>
</reference>
<feature type="transmembrane region" description="Helical" evidence="10">
    <location>
        <begin position="146"/>
        <end position="168"/>
    </location>
</feature>
<dbReference type="SUPFAM" id="SSF103473">
    <property type="entry name" value="MFS general substrate transporter"/>
    <property type="match status" value="1"/>
</dbReference>
<feature type="compositionally biased region" description="Polar residues" evidence="9">
    <location>
        <begin position="1"/>
        <end position="10"/>
    </location>
</feature>
<dbReference type="EMBL" id="JH126404">
    <property type="protein sequence ID" value="EGX89050.1"/>
    <property type="molecule type" value="Genomic_DNA"/>
</dbReference>
<dbReference type="InParanoid" id="G3JPK1"/>
<dbReference type="Pfam" id="PF00668">
    <property type="entry name" value="Condensation"/>
    <property type="match status" value="1"/>
</dbReference>
<dbReference type="Pfam" id="PF00501">
    <property type="entry name" value="AMP-binding"/>
    <property type="match status" value="2"/>
</dbReference>
<dbReference type="Pfam" id="PF08242">
    <property type="entry name" value="Methyltransf_12"/>
    <property type="match status" value="1"/>
</dbReference>
<dbReference type="PROSITE" id="PS50850">
    <property type="entry name" value="MFS"/>
    <property type="match status" value="1"/>
</dbReference>
<feature type="compositionally biased region" description="Basic and acidic residues" evidence="9">
    <location>
        <begin position="12"/>
        <end position="22"/>
    </location>
</feature>
<dbReference type="SMR" id="G3JPK1"/>
<comment type="subcellular location">
    <subcellularLocation>
        <location evidence="1">Membrane</location>
        <topology evidence="1">Multi-pass membrane protein</topology>
    </subcellularLocation>
</comment>
<dbReference type="PROSITE" id="PS00455">
    <property type="entry name" value="AMP_BINDING"/>
    <property type="match status" value="1"/>
</dbReference>
<dbReference type="HOGENOM" id="CLU_244941_0_0_1"/>
<sequence length="1585" mass="171851">MSPSNQSSSPDRVPEEGKHEPILSDALDEDLVDWDGPDDPKNPMNWPLRRVVVVITIISIITFLSSLASSVLAPGILQVLDDFHSQNLELGSFVISVYVIGYALGPLIIAPLSEVYGRSPLYHGCGILFVLFSAACAMAPSLASLVVLRLFAGLAGSCPLALSAGTIADIVPFEKRGRVLSAWTFGPLLGPVIGPIAGGYLINVKGWRWSFWLVTIVSGAVWLVSFLFLRETYAYTLLWRKTKRLRKATGNPNLRPAVDDRRSPTEIVTLAIVRPTKMLTCSPIIFLLSLFMFVFYGYLYLVFTAMPQIFQTVYGFSTGAIGLTYIGLGIGSFIGVFISGATSDRTVQWLKKEADATPKPEHRLPLAVAGSVVVPIGIFWIGWTAETHQHWMLPIIGTAILSIGVTLAFMAVLAYLIDAYGTYAASAVAASIMLRSLGGALLPLAGGPMFVKLGFGWGCSLLAFIAIAMIPVPIVFFTHGERIRDKRFFGVNPAYMRKDSRKDRSYTKDRCSAPRTGKVREGQVNCAKDRKQTKIESCSMQQTWLTPSLQPHFILPLLASSEIWRNGQTAATGDAALNGQKHPTSTNGHTVSNGEVVSNGNGPLNGQNGSNGHTTSNSHTSSNGHTSHGHTSNGDASNGQAASNGHTTTNGHKTLNGHSKNDKQLQYWQKQLDGSQPAELLRDRPRPSSPSGTTEEYTFVDASSLRILQGFCQKESVSPSIVLLAAFRAAHFRLTNVEDANIGLHQSQGTVKPAEMQCIRLALEEEDKDSFVSLIQKTMFTIEEATAHQGLSLEQIASVTQRGQRGAAHNPLVRMAIAVQSQQDNGNVGGNGVSLSKATTTAPLDLDFRLVLEPDGLRGSVVYSDEIFAAASIQCMASVFLEILRRGITEPEVPLASMPLTDDLKSLIDAGLAGIAHTEYPRESSVPALFREQVALSADNVAVKDSVAHLTYTQLDQQSDRIASWLAKQRYAPEAMIGVFAPRSCETIAAFLGILKANLAYLPLDINMPPRRLESILSTVQGKRLVLLGKGVTPPTLNLDVEFLPISEARDSETDVATLPVVSPTSLAYVMFTSGSTGRPKGVLVEHRGIVRLVKNSNIFVLDLPALDQILSREKIRAALFTPAFLKQCLVESPAVLSGLDVLLVSGDRLDARDAVAAQSIVPGTVINACGHTENSCLSTLFAMTATEPCANGAPIGRTISNSGALVMDSKQRLVPLGVVGELVLAGDGVARGYTDSSLDAERFTKVTVNGQSLRVYRTGDRVRIRPRDGQPEFFGRTDYQVKIRGHRVELHEVEQTFLREPSVASAAVLARAPNSVETELIAFLTMHGDVVDGVAQVPVDENHNTQKDQVAAWAELFDSDTYASIGSIYKANFGRDFLGWKSMYDGQLIDRDEMTDWLDDTMAAIRSTSHTKTVCEIGTGTGMMMFNLADDFDHYVGVDPSPSAVSFVRRMADFVPGLADRIDIQVGTAETIENLDWQVKPELVVINSVAQYFGSADYLLATVERTLKLDSVECIFFGDVRSFALYDEFGTTKALRVLGASATVDGIRERLAGLRDAEEELLIDPGFFTGLVDRLPNRVDHNSG</sequence>
<evidence type="ECO:0000256" key="10">
    <source>
        <dbReference type="SAM" id="Phobius"/>
    </source>
</evidence>
<feature type="region of interest" description="Disordered" evidence="9">
    <location>
        <begin position="673"/>
        <end position="696"/>
    </location>
</feature>
<dbReference type="InterPro" id="IPR020845">
    <property type="entry name" value="AMP-binding_CS"/>
</dbReference>
<comment type="similarity">
    <text evidence="2">Belongs to the major facilitator superfamily.</text>
</comment>
<accession>G3JPK1</accession>
<feature type="transmembrane region" description="Helical" evidence="10">
    <location>
        <begin position="51"/>
        <end position="78"/>
    </location>
</feature>
<evidence type="ECO:0000256" key="1">
    <source>
        <dbReference type="ARBA" id="ARBA00004141"/>
    </source>
</evidence>
<feature type="transmembrane region" description="Helical" evidence="10">
    <location>
        <begin position="323"/>
        <end position="343"/>
    </location>
</feature>
<dbReference type="SUPFAM" id="SSF56801">
    <property type="entry name" value="Acetyl-CoA synthetase-like"/>
    <property type="match status" value="1"/>
</dbReference>
<protein>
    <submittedName>
        <fullName evidence="12">Non-ribosomal peptide synthase, putative</fullName>
    </submittedName>
</protein>
<evidence type="ECO:0000256" key="8">
    <source>
        <dbReference type="ARBA" id="ARBA00023180"/>
    </source>
</evidence>
<dbReference type="PANTHER" id="PTHR23502">
    <property type="entry name" value="MAJOR FACILITATOR SUPERFAMILY"/>
    <property type="match status" value="1"/>
</dbReference>
<evidence type="ECO:0000313" key="12">
    <source>
        <dbReference type="EMBL" id="EGX89050.1"/>
    </source>
</evidence>
<evidence type="ECO:0000313" key="13">
    <source>
        <dbReference type="Proteomes" id="UP000001610"/>
    </source>
</evidence>
<evidence type="ECO:0000256" key="2">
    <source>
        <dbReference type="ARBA" id="ARBA00008335"/>
    </source>
</evidence>
<dbReference type="PANTHER" id="PTHR23502:SF68">
    <property type="entry name" value="MULTIDRUG TRANSPORTER, PUTATIVE (AFU_ORTHOLOGUE AFUA_3G01120)-RELATED"/>
    <property type="match status" value="1"/>
</dbReference>
<feature type="transmembrane region" description="Helical" evidence="10">
    <location>
        <begin position="454"/>
        <end position="477"/>
    </location>
</feature>
<feature type="transmembrane region" description="Helical" evidence="10">
    <location>
        <begin position="391"/>
        <end position="416"/>
    </location>
</feature>
<proteinExistence type="inferred from homology"/>
<dbReference type="CDD" id="cd17323">
    <property type="entry name" value="MFS_Tpo1_MDR_like"/>
    <property type="match status" value="1"/>
</dbReference>
<dbReference type="InterPro" id="IPR020846">
    <property type="entry name" value="MFS_dom"/>
</dbReference>
<feature type="transmembrane region" description="Helical" evidence="10">
    <location>
        <begin position="180"/>
        <end position="203"/>
    </location>
</feature>
<keyword evidence="8" id="KW-0325">Glycoprotein</keyword>
<dbReference type="InterPro" id="IPR013217">
    <property type="entry name" value="Methyltransf_12"/>
</dbReference>
<evidence type="ECO:0000256" key="4">
    <source>
        <dbReference type="ARBA" id="ARBA00022553"/>
    </source>
</evidence>
<keyword evidence="7 10" id="KW-0472">Membrane</keyword>
<evidence type="ECO:0000256" key="9">
    <source>
        <dbReference type="SAM" id="MobiDB-lite"/>
    </source>
</evidence>
<dbReference type="Gene3D" id="3.40.50.12780">
    <property type="entry name" value="N-terminal domain of ligase-like"/>
    <property type="match status" value="1"/>
</dbReference>
<dbReference type="KEGG" id="cmt:CCM_07302"/>
<dbReference type="FunFam" id="1.20.1250.20:FF:000011">
    <property type="entry name" value="MFS multidrug transporter, putative"/>
    <property type="match status" value="1"/>
</dbReference>
<dbReference type="CDD" id="cd05930">
    <property type="entry name" value="A_NRPS"/>
    <property type="match status" value="1"/>
</dbReference>
<keyword evidence="6 10" id="KW-1133">Transmembrane helix</keyword>
<dbReference type="eggNOG" id="KOG0255">
    <property type="taxonomic scope" value="Eukaryota"/>
</dbReference>
<dbReference type="InterPro" id="IPR029063">
    <property type="entry name" value="SAM-dependent_MTases_sf"/>
</dbReference>
<dbReference type="InterPro" id="IPR000873">
    <property type="entry name" value="AMP-dep_synth/lig_dom"/>
</dbReference>
<feature type="compositionally biased region" description="Polar residues" evidence="9">
    <location>
        <begin position="581"/>
        <end position="607"/>
    </location>
</feature>
<dbReference type="VEuPathDB" id="FungiDB:CCM_07302"/>
<evidence type="ECO:0000256" key="5">
    <source>
        <dbReference type="ARBA" id="ARBA00022692"/>
    </source>
</evidence>
<feature type="region of interest" description="Disordered" evidence="9">
    <location>
        <begin position="1"/>
        <end position="25"/>
    </location>
</feature>
<keyword evidence="3" id="KW-0596">Phosphopantetheine</keyword>
<dbReference type="Gene3D" id="3.30.559.30">
    <property type="entry name" value="Nonribosomal peptide synthetase, condensation domain"/>
    <property type="match status" value="1"/>
</dbReference>
<dbReference type="GO" id="GO:0016020">
    <property type="term" value="C:membrane"/>
    <property type="evidence" value="ECO:0007669"/>
    <property type="project" value="UniProtKB-SubCell"/>
</dbReference>
<dbReference type="Pfam" id="PF07690">
    <property type="entry name" value="MFS_1"/>
    <property type="match status" value="1"/>
</dbReference>
<evidence type="ECO:0000256" key="3">
    <source>
        <dbReference type="ARBA" id="ARBA00022450"/>
    </source>
</evidence>
<dbReference type="Gene3D" id="3.40.50.150">
    <property type="entry name" value="Vaccinia Virus protein VP39"/>
    <property type="match status" value="1"/>
</dbReference>
<gene>
    <name evidence="12" type="ORF">CCM_07302</name>
</gene>
<name>G3JPK1_CORMM</name>
<evidence type="ECO:0000259" key="11">
    <source>
        <dbReference type="PROSITE" id="PS50850"/>
    </source>
</evidence>
<dbReference type="SUPFAM" id="SSF53335">
    <property type="entry name" value="S-adenosyl-L-methionine-dependent methyltransferases"/>
    <property type="match status" value="1"/>
</dbReference>
<dbReference type="GeneID" id="18169313"/>
<feature type="transmembrane region" description="Helical" evidence="10">
    <location>
        <begin position="209"/>
        <end position="229"/>
    </location>
</feature>